<sequence length="50" mass="6101">MARDKNKDELQTNQRDLELRQEAQDYKEEINLPEQEYRGMDSNNEDDKKK</sequence>
<dbReference type="EMBL" id="JBHRUJ010000004">
    <property type="protein sequence ID" value="MFC3210074.1"/>
    <property type="molecule type" value="Genomic_DNA"/>
</dbReference>
<reference evidence="3" key="1">
    <citation type="journal article" date="2019" name="Int. J. Syst. Evol. Microbiol.">
        <title>The Global Catalogue of Microorganisms (GCM) 10K type strain sequencing project: providing services to taxonomists for standard genome sequencing and annotation.</title>
        <authorList>
            <consortium name="The Broad Institute Genomics Platform"/>
            <consortium name="The Broad Institute Genome Sequencing Center for Infectious Disease"/>
            <person name="Wu L."/>
            <person name="Ma J."/>
        </authorList>
    </citation>
    <scope>NUCLEOTIDE SEQUENCE [LARGE SCALE GENOMIC DNA]</scope>
    <source>
        <strain evidence="3">CCM 320</strain>
    </source>
</reference>
<evidence type="ECO:0000313" key="3">
    <source>
        <dbReference type="Proteomes" id="UP001595625"/>
    </source>
</evidence>
<protein>
    <recommendedName>
        <fullName evidence="4">YfhD family protein</fullName>
    </recommendedName>
</protein>
<accession>A0ABV7KKW0</accession>
<evidence type="ECO:0008006" key="4">
    <source>
        <dbReference type="Google" id="ProtNLM"/>
    </source>
</evidence>
<evidence type="ECO:0000313" key="2">
    <source>
        <dbReference type="EMBL" id="MFC3210074.1"/>
    </source>
</evidence>
<feature type="region of interest" description="Disordered" evidence="1">
    <location>
        <begin position="1"/>
        <end position="50"/>
    </location>
</feature>
<gene>
    <name evidence="2" type="ORF">ACFOEJ_03175</name>
</gene>
<organism evidence="2 3">
    <name type="scientific">Planomicrobium okeanokoites</name>
    <name type="common">Planococcus okeanokoites</name>
    <name type="synonym">Flavobacterium okeanokoites</name>
    <dbReference type="NCBI Taxonomy" id="244"/>
    <lineage>
        <taxon>Bacteria</taxon>
        <taxon>Bacillati</taxon>
        <taxon>Bacillota</taxon>
        <taxon>Bacilli</taxon>
        <taxon>Bacillales</taxon>
        <taxon>Caryophanaceae</taxon>
        <taxon>Planomicrobium</taxon>
    </lineage>
</organism>
<comment type="caution">
    <text evidence="2">The sequence shown here is derived from an EMBL/GenBank/DDBJ whole genome shotgun (WGS) entry which is preliminary data.</text>
</comment>
<dbReference type="Proteomes" id="UP001595625">
    <property type="component" value="Unassembled WGS sequence"/>
</dbReference>
<name>A0ABV7KKW0_PLAOK</name>
<keyword evidence="3" id="KW-1185">Reference proteome</keyword>
<proteinExistence type="predicted"/>
<evidence type="ECO:0000256" key="1">
    <source>
        <dbReference type="SAM" id="MobiDB-lite"/>
    </source>
</evidence>
<dbReference type="RefSeq" id="WP_158241156.1">
    <property type="nucleotide sequence ID" value="NZ_CANMQG010000004.1"/>
</dbReference>